<accession>A0A8X6PN53</accession>
<name>A0A8X6PN53_NEPPI</name>
<evidence type="ECO:0000313" key="1">
    <source>
        <dbReference type="EMBL" id="GFT75889.1"/>
    </source>
</evidence>
<organism evidence="1 2">
    <name type="scientific">Nephila pilipes</name>
    <name type="common">Giant wood spider</name>
    <name type="synonym">Nephila maculata</name>
    <dbReference type="NCBI Taxonomy" id="299642"/>
    <lineage>
        <taxon>Eukaryota</taxon>
        <taxon>Metazoa</taxon>
        <taxon>Ecdysozoa</taxon>
        <taxon>Arthropoda</taxon>
        <taxon>Chelicerata</taxon>
        <taxon>Arachnida</taxon>
        <taxon>Araneae</taxon>
        <taxon>Araneomorphae</taxon>
        <taxon>Entelegynae</taxon>
        <taxon>Araneoidea</taxon>
        <taxon>Nephilidae</taxon>
        <taxon>Nephila</taxon>
    </lineage>
</organism>
<keyword evidence="2" id="KW-1185">Reference proteome</keyword>
<evidence type="ECO:0000313" key="2">
    <source>
        <dbReference type="Proteomes" id="UP000887013"/>
    </source>
</evidence>
<reference evidence="1" key="1">
    <citation type="submission" date="2020-08" db="EMBL/GenBank/DDBJ databases">
        <title>Multicomponent nature underlies the extraordinary mechanical properties of spider dragline silk.</title>
        <authorList>
            <person name="Kono N."/>
            <person name="Nakamura H."/>
            <person name="Mori M."/>
            <person name="Yoshida Y."/>
            <person name="Ohtoshi R."/>
            <person name="Malay A.D."/>
            <person name="Moran D.A.P."/>
            <person name="Tomita M."/>
            <person name="Numata K."/>
            <person name="Arakawa K."/>
        </authorList>
    </citation>
    <scope>NUCLEOTIDE SEQUENCE</scope>
</reference>
<sequence>MNSQGDEVFYRFKAIPDSYPPTLSEPPQLFGHYREVCNLVKGRYLMGGVGDESIGVLHPSRGPFFLLSKVVSNVESLVCIPLVLRL</sequence>
<dbReference type="Proteomes" id="UP000887013">
    <property type="component" value="Unassembled WGS sequence"/>
</dbReference>
<gene>
    <name evidence="1" type="ORF">NPIL_498571</name>
</gene>
<dbReference type="AlphaFoldDB" id="A0A8X6PN53"/>
<protein>
    <submittedName>
        <fullName evidence="1">Uncharacterized protein</fullName>
    </submittedName>
</protein>
<proteinExistence type="predicted"/>
<comment type="caution">
    <text evidence="1">The sequence shown here is derived from an EMBL/GenBank/DDBJ whole genome shotgun (WGS) entry which is preliminary data.</text>
</comment>
<dbReference type="EMBL" id="BMAW01070954">
    <property type="protein sequence ID" value="GFT75889.1"/>
    <property type="molecule type" value="Genomic_DNA"/>
</dbReference>